<evidence type="ECO:0000313" key="1">
    <source>
        <dbReference type="EMBL" id="GBF32774.1"/>
    </source>
</evidence>
<protein>
    <submittedName>
        <fullName evidence="1">Uncharacterized protein</fullName>
    </submittedName>
</protein>
<keyword evidence="2" id="KW-1185">Reference proteome</keyword>
<reference evidence="2" key="1">
    <citation type="submission" date="2018-02" db="EMBL/GenBank/DDBJ databases">
        <title>Genome sequence of Desulfocucumis palustris strain NAW-5.</title>
        <authorList>
            <person name="Watanabe M."/>
            <person name="Kojima H."/>
            <person name="Fukui M."/>
        </authorList>
    </citation>
    <scope>NUCLEOTIDE SEQUENCE [LARGE SCALE GENOMIC DNA]</scope>
    <source>
        <strain evidence="2">NAW-5</strain>
    </source>
</reference>
<dbReference type="AlphaFoldDB" id="A0A2L2X9Z8"/>
<organism evidence="1 2">
    <name type="scientific">Desulfocucumis palustris</name>
    <dbReference type="NCBI Taxonomy" id="1898651"/>
    <lineage>
        <taxon>Bacteria</taxon>
        <taxon>Bacillati</taxon>
        <taxon>Bacillota</taxon>
        <taxon>Clostridia</taxon>
        <taxon>Eubacteriales</taxon>
        <taxon>Desulfocucumaceae</taxon>
        <taxon>Desulfocucumis</taxon>
    </lineage>
</organism>
<dbReference type="Proteomes" id="UP000239549">
    <property type="component" value="Unassembled WGS sequence"/>
</dbReference>
<comment type="caution">
    <text evidence="1">The sequence shown here is derived from an EMBL/GenBank/DDBJ whole genome shotgun (WGS) entry which is preliminary data.</text>
</comment>
<gene>
    <name evidence="1" type="ORF">DCCM_0970</name>
</gene>
<dbReference type="RefSeq" id="WP_104371246.1">
    <property type="nucleotide sequence ID" value="NZ_BFAV01000045.1"/>
</dbReference>
<dbReference type="EMBL" id="BFAV01000045">
    <property type="protein sequence ID" value="GBF32774.1"/>
    <property type="molecule type" value="Genomic_DNA"/>
</dbReference>
<evidence type="ECO:0000313" key="2">
    <source>
        <dbReference type="Proteomes" id="UP000239549"/>
    </source>
</evidence>
<dbReference type="OrthoDB" id="1808270at2"/>
<proteinExistence type="predicted"/>
<sequence length="102" mass="11631">MAFEIYKPRGEKQEKAPIVSLSKTSVVLNNIAREKLAADRIELAYDKDTRTIRIRAVDDGGMEIRKTKVFGKGFFNQFGITQKGKFEAKYNPDEKALYVQIS</sequence>
<name>A0A2L2X9Z8_9FIRM</name>
<accession>A0A2L2X9Z8</accession>